<keyword evidence="14 20" id="KW-0472">Membrane</keyword>
<evidence type="ECO:0000256" key="7">
    <source>
        <dbReference type="ARBA" id="ARBA00022692"/>
    </source>
</evidence>
<keyword evidence="8" id="KW-0732">Signal</keyword>
<keyword evidence="12" id="KW-0067">ATP-binding</keyword>
<dbReference type="InterPro" id="IPR001611">
    <property type="entry name" value="Leu-rich_rpt"/>
</dbReference>
<dbReference type="Gene3D" id="3.80.10.10">
    <property type="entry name" value="Ribonuclease Inhibitor"/>
    <property type="match status" value="1"/>
</dbReference>
<dbReference type="Pfam" id="PF13855">
    <property type="entry name" value="LRR_8"/>
    <property type="match status" value="1"/>
</dbReference>
<evidence type="ECO:0000256" key="1">
    <source>
        <dbReference type="ARBA" id="ARBA00004479"/>
    </source>
</evidence>
<evidence type="ECO:0000256" key="6">
    <source>
        <dbReference type="ARBA" id="ARBA00022679"/>
    </source>
</evidence>
<accession>A0A438GZF7</accession>
<evidence type="ECO:0000256" key="14">
    <source>
        <dbReference type="ARBA" id="ARBA00023136"/>
    </source>
</evidence>
<keyword evidence="15 22" id="KW-0675">Receptor</keyword>
<evidence type="ECO:0000256" key="17">
    <source>
        <dbReference type="ARBA" id="ARBA00047899"/>
    </source>
</evidence>
<feature type="region of interest" description="Disordered" evidence="19">
    <location>
        <begin position="674"/>
        <end position="694"/>
    </location>
</feature>
<dbReference type="FunFam" id="3.30.200.20:FF:000219">
    <property type="entry name" value="Leucine-rich repeat receptor-like serine/threonine-protein kinase"/>
    <property type="match status" value="1"/>
</dbReference>
<dbReference type="GO" id="GO:0005524">
    <property type="term" value="F:ATP binding"/>
    <property type="evidence" value="ECO:0007669"/>
    <property type="project" value="UniProtKB-KW"/>
</dbReference>
<dbReference type="SUPFAM" id="SSF52058">
    <property type="entry name" value="L domain-like"/>
    <property type="match status" value="1"/>
</dbReference>
<evidence type="ECO:0000256" key="19">
    <source>
        <dbReference type="SAM" id="MobiDB-lite"/>
    </source>
</evidence>
<evidence type="ECO:0000256" key="8">
    <source>
        <dbReference type="ARBA" id="ARBA00022729"/>
    </source>
</evidence>
<comment type="catalytic activity">
    <reaction evidence="18">
        <text>L-seryl-[protein] + ATP = O-phospho-L-seryl-[protein] + ADP + H(+)</text>
        <dbReference type="Rhea" id="RHEA:17989"/>
        <dbReference type="Rhea" id="RHEA-COMP:9863"/>
        <dbReference type="Rhea" id="RHEA-COMP:11604"/>
        <dbReference type="ChEBI" id="CHEBI:15378"/>
        <dbReference type="ChEBI" id="CHEBI:29999"/>
        <dbReference type="ChEBI" id="CHEBI:30616"/>
        <dbReference type="ChEBI" id="CHEBI:83421"/>
        <dbReference type="ChEBI" id="CHEBI:456216"/>
        <dbReference type="EC" id="2.7.11.1"/>
    </reaction>
</comment>
<dbReference type="Pfam" id="PF00560">
    <property type="entry name" value="LRR_1"/>
    <property type="match status" value="5"/>
</dbReference>
<keyword evidence="13 20" id="KW-1133">Transmembrane helix</keyword>
<evidence type="ECO:0000256" key="20">
    <source>
        <dbReference type="SAM" id="Phobius"/>
    </source>
</evidence>
<dbReference type="SMART" id="SM00369">
    <property type="entry name" value="LRR_TYP"/>
    <property type="match status" value="4"/>
</dbReference>
<keyword evidence="5" id="KW-0433">Leucine-rich repeat</keyword>
<dbReference type="InterPro" id="IPR000719">
    <property type="entry name" value="Prot_kinase_dom"/>
</dbReference>
<dbReference type="SUPFAM" id="SSF56112">
    <property type="entry name" value="Protein kinase-like (PK-like)"/>
    <property type="match status" value="1"/>
</dbReference>
<reference evidence="22 23" key="1">
    <citation type="journal article" date="2018" name="PLoS Genet.">
        <title>Population sequencing reveals clonal diversity and ancestral inbreeding in the grapevine cultivar Chardonnay.</title>
        <authorList>
            <person name="Roach M.J."/>
            <person name="Johnson D.L."/>
            <person name="Bohlmann J."/>
            <person name="van Vuuren H.J."/>
            <person name="Jones S.J."/>
            <person name="Pretorius I.S."/>
            <person name="Schmidt S.A."/>
            <person name="Borneman A.R."/>
        </authorList>
    </citation>
    <scope>NUCLEOTIDE SEQUENCE [LARGE SCALE GENOMIC DNA]</scope>
    <source>
        <strain evidence="23">cv. Chardonnay</strain>
        <tissue evidence="22">Leaf</tissue>
    </source>
</reference>
<dbReference type="EC" id="2.7.11.1" evidence="2"/>
<dbReference type="PANTHER" id="PTHR48053">
    <property type="entry name" value="LEUCINE RICH REPEAT FAMILY PROTEIN, EXPRESSED"/>
    <property type="match status" value="1"/>
</dbReference>
<name>A0A438GZF7_VITVI</name>
<evidence type="ECO:0000256" key="2">
    <source>
        <dbReference type="ARBA" id="ARBA00012513"/>
    </source>
</evidence>
<evidence type="ECO:0000256" key="12">
    <source>
        <dbReference type="ARBA" id="ARBA00022840"/>
    </source>
</evidence>
<evidence type="ECO:0000256" key="13">
    <source>
        <dbReference type="ARBA" id="ARBA00022989"/>
    </source>
</evidence>
<feature type="transmembrane region" description="Helical" evidence="20">
    <location>
        <begin position="327"/>
        <end position="350"/>
    </location>
</feature>
<dbReference type="Proteomes" id="UP000288805">
    <property type="component" value="Unassembled WGS sequence"/>
</dbReference>
<dbReference type="GO" id="GO:0016020">
    <property type="term" value="C:membrane"/>
    <property type="evidence" value="ECO:0007669"/>
    <property type="project" value="UniProtKB-SubCell"/>
</dbReference>
<keyword evidence="11 22" id="KW-0418">Kinase</keyword>
<keyword evidence="4" id="KW-0597">Phosphoprotein</keyword>
<proteinExistence type="predicted"/>
<dbReference type="Gene3D" id="1.10.510.10">
    <property type="entry name" value="Transferase(Phosphotransferase) domain 1"/>
    <property type="match status" value="1"/>
</dbReference>
<evidence type="ECO:0000313" key="22">
    <source>
        <dbReference type="EMBL" id="RVW77664.1"/>
    </source>
</evidence>
<evidence type="ECO:0000313" key="23">
    <source>
        <dbReference type="Proteomes" id="UP000288805"/>
    </source>
</evidence>
<dbReference type="OrthoDB" id="676979at2759"/>
<dbReference type="AlphaFoldDB" id="A0A438GZF7"/>
<dbReference type="FunFam" id="1.10.510.10:FF:000365">
    <property type="entry name" value="Leucine-rich repeat receptor-like serine/threonine-protein kinase At1g17230"/>
    <property type="match status" value="1"/>
</dbReference>
<evidence type="ECO:0000256" key="5">
    <source>
        <dbReference type="ARBA" id="ARBA00022614"/>
    </source>
</evidence>
<dbReference type="InterPro" id="IPR008271">
    <property type="entry name" value="Ser/Thr_kinase_AS"/>
</dbReference>
<dbReference type="PANTHER" id="PTHR48053:SF159">
    <property type="entry name" value="PROTEIN KINASE DOMAIN-CONTAINING PROTEIN"/>
    <property type="match status" value="1"/>
</dbReference>
<dbReference type="FunFam" id="3.80.10.10:FF:000177">
    <property type="entry name" value="Leucine-rich repeat receptor-like serine/threonine-protein kinase At1g17230"/>
    <property type="match status" value="1"/>
</dbReference>
<dbReference type="GO" id="GO:0004674">
    <property type="term" value="F:protein serine/threonine kinase activity"/>
    <property type="evidence" value="ECO:0007669"/>
    <property type="project" value="UniProtKB-KW"/>
</dbReference>
<protein>
    <recommendedName>
        <fullName evidence="2">non-specific serine/threonine protein kinase</fullName>
        <ecNumber evidence="2">2.7.11.1</ecNumber>
    </recommendedName>
</protein>
<gene>
    <name evidence="22" type="primary">VvCHDp000762_0</name>
    <name evidence="22" type="ORF">CK203_053393</name>
</gene>
<evidence type="ECO:0000256" key="18">
    <source>
        <dbReference type="ARBA" id="ARBA00048679"/>
    </source>
</evidence>
<keyword evidence="6" id="KW-0808">Transferase</keyword>
<evidence type="ECO:0000256" key="16">
    <source>
        <dbReference type="ARBA" id="ARBA00023180"/>
    </source>
</evidence>
<comment type="subcellular location">
    <subcellularLocation>
        <location evidence="1">Membrane</location>
        <topology evidence="1">Single-pass type I membrane protein</topology>
    </subcellularLocation>
</comment>
<keyword evidence="3" id="KW-0723">Serine/threonine-protein kinase</keyword>
<evidence type="ECO:0000256" key="11">
    <source>
        <dbReference type="ARBA" id="ARBA00022777"/>
    </source>
</evidence>
<sequence length="694" mass="75921">MSANNLSGHIPAQLCKFQKLIFLSLGSNRLSGNIPDDLKTCKPLIQLMLGDNQLTGSLPVELSKLQNLSALELYQNRFSGLISPEVGKLGNLKRLLLSNNYFVGHIPPEIGQLEGLVTFNVSSNWLSGSIPRELGNCIKLQRLDLSRNSFTGNLPEELGKLVNLELLKLSDNRLSGLIPGSLGGLTRLTELQMGGNLFNGSIPVELGHLGALQISLNISHNALSGTIPGDLGKLQMLESMYLNNNQLVGEIPASIGDLMSLLVCNLSNNNLVGTVPNTPVFQRMDSSNFGGNSGLCRVGSYRCHPSSTPSYSPKGSWIKEGSSREKIVSITSVVVGLVSLMFTVGVCWAIKHRRRAFVSLEDQIKPNVLDNYYFPKEGLTYQDLLEATGNFSESAIIGRGACGTVYKAAMADGELIAVKKLKSRGDGATADNSFRAEISTLGKIRHRNIVKLHGFCYHQDSNLLLYEYMENGSLGEQLHGKEANCLLDWNARYKIALGSAEGLSYLHYDCKPQIIHRDIKSNNILLDEMLQAHVGDFGLAKLMDFPCSKSMSAVAGSYGYIAPEYAYTMKITEKCDIYSFGVVLLELITGRTPVQPLEQGGDLVTWVRRSICNGVPTSEILDKRLDLSAKRTIEEMSLVLKIALFCTSQSPLNRPTMREVINMLMDAREAYCDSPVSPTSETPLDDDASCRGQI</sequence>
<dbReference type="InterPro" id="IPR011009">
    <property type="entry name" value="Kinase-like_dom_sf"/>
</dbReference>
<feature type="domain" description="Protein kinase" evidence="21">
    <location>
        <begin position="391"/>
        <end position="671"/>
    </location>
</feature>
<dbReference type="InterPro" id="IPR003591">
    <property type="entry name" value="Leu-rich_rpt_typical-subtyp"/>
</dbReference>
<dbReference type="SMART" id="SM00220">
    <property type="entry name" value="S_TKc"/>
    <property type="match status" value="1"/>
</dbReference>
<evidence type="ECO:0000256" key="9">
    <source>
        <dbReference type="ARBA" id="ARBA00022737"/>
    </source>
</evidence>
<comment type="catalytic activity">
    <reaction evidence="17">
        <text>L-threonyl-[protein] + ATP = O-phospho-L-threonyl-[protein] + ADP + H(+)</text>
        <dbReference type="Rhea" id="RHEA:46608"/>
        <dbReference type="Rhea" id="RHEA-COMP:11060"/>
        <dbReference type="Rhea" id="RHEA-COMP:11605"/>
        <dbReference type="ChEBI" id="CHEBI:15378"/>
        <dbReference type="ChEBI" id="CHEBI:30013"/>
        <dbReference type="ChEBI" id="CHEBI:30616"/>
        <dbReference type="ChEBI" id="CHEBI:61977"/>
        <dbReference type="ChEBI" id="CHEBI:456216"/>
        <dbReference type="EC" id="2.7.11.1"/>
    </reaction>
</comment>
<keyword evidence="7 20" id="KW-0812">Transmembrane</keyword>
<dbReference type="Pfam" id="PF00069">
    <property type="entry name" value="Pkinase"/>
    <property type="match status" value="1"/>
</dbReference>
<keyword evidence="10" id="KW-0547">Nucleotide-binding</keyword>
<evidence type="ECO:0000256" key="3">
    <source>
        <dbReference type="ARBA" id="ARBA00022527"/>
    </source>
</evidence>
<keyword evidence="9" id="KW-0677">Repeat</keyword>
<dbReference type="InterPro" id="IPR032675">
    <property type="entry name" value="LRR_dom_sf"/>
</dbReference>
<dbReference type="PROSITE" id="PS00108">
    <property type="entry name" value="PROTEIN_KINASE_ST"/>
    <property type="match status" value="1"/>
</dbReference>
<dbReference type="PROSITE" id="PS50011">
    <property type="entry name" value="PROTEIN_KINASE_DOM"/>
    <property type="match status" value="1"/>
</dbReference>
<evidence type="ECO:0000256" key="15">
    <source>
        <dbReference type="ARBA" id="ARBA00023170"/>
    </source>
</evidence>
<dbReference type="Gene3D" id="3.30.200.20">
    <property type="entry name" value="Phosphorylase Kinase, domain 1"/>
    <property type="match status" value="1"/>
</dbReference>
<comment type="caution">
    <text evidence="22">The sequence shown here is derived from an EMBL/GenBank/DDBJ whole genome shotgun (WGS) entry which is preliminary data.</text>
</comment>
<evidence type="ECO:0000256" key="10">
    <source>
        <dbReference type="ARBA" id="ARBA00022741"/>
    </source>
</evidence>
<dbReference type="InterPro" id="IPR051716">
    <property type="entry name" value="Plant_RL_S/T_kinase"/>
</dbReference>
<dbReference type="EMBL" id="QGNW01000309">
    <property type="protein sequence ID" value="RVW77664.1"/>
    <property type="molecule type" value="Genomic_DNA"/>
</dbReference>
<keyword evidence="16" id="KW-0325">Glycoprotein</keyword>
<organism evidence="22 23">
    <name type="scientific">Vitis vinifera</name>
    <name type="common">Grape</name>
    <dbReference type="NCBI Taxonomy" id="29760"/>
    <lineage>
        <taxon>Eukaryota</taxon>
        <taxon>Viridiplantae</taxon>
        <taxon>Streptophyta</taxon>
        <taxon>Embryophyta</taxon>
        <taxon>Tracheophyta</taxon>
        <taxon>Spermatophyta</taxon>
        <taxon>Magnoliopsida</taxon>
        <taxon>eudicotyledons</taxon>
        <taxon>Gunneridae</taxon>
        <taxon>Pentapetalae</taxon>
        <taxon>rosids</taxon>
        <taxon>Vitales</taxon>
        <taxon>Vitaceae</taxon>
        <taxon>Viteae</taxon>
        <taxon>Vitis</taxon>
    </lineage>
</organism>
<evidence type="ECO:0000256" key="4">
    <source>
        <dbReference type="ARBA" id="ARBA00022553"/>
    </source>
</evidence>
<evidence type="ECO:0000259" key="21">
    <source>
        <dbReference type="PROSITE" id="PS50011"/>
    </source>
</evidence>